<dbReference type="InterPro" id="IPR017905">
    <property type="entry name" value="ERV/ALR_sulphydryl_oxidase"/>
</dbReference>
<evidence type="ECO:0000313" key="8">
    <source>
        <dbReference type="EMBL" id="QHT78653.1"/>
    </source>
</evidence>
<dbReference type="Gene3D" id="1.20.120.310">
    <property type="entry name" value="ERV/ALR sulfhydryl oxidase domain"/>
    <property type="match status" value="1"/>
</dbReference>
<keyword evidence="3" id="KW-0285">Flavoprotein</keyword>
<evidence type="ECO:0000256" key="4">
    <source>
        <dbReference type="ARBA" id="ARBA00022827"/>
    </source>
</evidence>
<evidence type="ECO:0000256" key="2">
    <source>
        <dbReference type="ARBA" id="ARBA00012512"/>
    </source>
</evidence>
<dbReference type="AlphaFoldDB" id="A0A6C0HF72"/>
<evidence type="ECO:0000256" key="5">
    <source>
        <dbReference type="ARBA" id="ARBA00023002"/>
    </source>
</evidence>
<name>A0A6C0HF72_9ZZZZ</name>
<dbReference type="Pfam" id="PF04777">
    <property type="entry name" value="Evr1_Alr"/>
    <property type="match status" value="1"/>
</dbReference>
<protein>
    <recommendedName>
        <fullName evidence="2">thiol oxidase</fullName>
        <ecNumber evidence="2">1.8.3.2</ecNumber>
    </recommendedName>
</protein>
<evidence type="ECO:0000256" key="6">
    <source>
        <dbReference type="ARBA" id="ARBA00023157"/>
    </source>
</evidence>
<dbReference type="SUPFAM" id="SSF69000">
    <property type="entry name" value="FAD-dependent thiol oxidase"/>
    <property type="match status" value="1"/>
</dbReference>
<evidence type="ECO:0000256" key="1">
    <source>
        <dbReference type="ARBA" id="ARBA00001974"/>
    </source>
</evidence>
<sequence>MSKSLDYRIWLNSYMKALFVLARTYNPKDDYTKMAMKCFIESLSSVLPDINFVHEFQNFINPNVYVVNHITQSMKTFFDTYKDFKYQLDTNPQSFFEFCLQSDFTLFAWVYLLDGYIKTLFNKAGHNLEIKPFNELYMHVYNPKYLDKADWGNPVWFIIHMTPLYAPGSSIDVYNNLKAMLSCLRFVLPCQKCQMHLADNLGKIDIDNCAHSRDELFKCTWELHNIVNKDLNKYQPTLEEAKNMYVFRV</sequence>
<evidence type="ECO:0000259" key="7">
    <source>
        <dbReference type="PROSITE" id="PS51324"/>
    </source>
</evidence>
<dbReference type="EMBL" id="MN739935">
    <property type="protein sequence ID" value="QHT78653.1"/>
    <property type="molecule type" value="Genomic_DNA"/>
</dbReference>
<dbReference type="InterPro" id="IPR036774">
    <property type="entry name" value="ERV/ALR_sulphydryl_oxid_sf"/>
</dbReference>
<keyword evidence="4" id="KW-0274">FAD</keyword>
<dbReference type="GO" id="GO:0016972">
    <property type="term" value="F:thiol oxidase activity"/>
    <property type="evidence" value="ECO:0007669"/>
    <property type="project" value="UniProtKB-EC"/>
</dbReference>
<dbReference type="EC" id="1.8.3.2" evidence="2"/>
<accession>A0A6C0HF72</accession>
<dbReference type="PROSITE" id="PS51324">
    <property type="entry name" value="ERV_ALR"/>
    <property type="match status" value="1"/>
</dbReference>
<reference evidence="8" key="1">
    <citation type="journal article" date="2020" name="Nature">
        <title>Giant virus diversity and host interactions through global metagenomics.</title>
        <authorList>
            <person name="Schulz F."/>
            <person name="Roux S."/>
            <person name="Paez-Espino D."/>
            <person name="Jungbluth S."/>
            <person name="Walsh D.A."/>
            <person name="Denef V.J."/>
            <person name="McMahon K.D."/>
            <person name="Konstantinidis K.T."/>
            <person name="Eloe-Fadrosh E.A."/>
            <person name="Kyrpides N.C."/>
            <person name="Woyke T."/>
        </authorList>
    </citation>
    <scope>NUCLEOTIDE SEQUENCE</scope>
    <source>
        <strain evidence="8">GVMAG-M-3300023179-92</strain>
    </source>
</reference>
<keyword evidence="5" id="KW-0560">Oxidoreductase</keyword>
<keyword evidence="6" id="KW-1015">Disulfide bond</keyword>
<evidence type="ECO:0000256" key="3">
    <source>
        <dbReference type="ARBA" id="ARBA00022630"/>
    </source>
</evidence>
<comment type="cofactor">
    <cofactor evidence="1">
        <name>FAD</name>
        <dbReference type="ChEBI" id="CHEBI:57692"/>
    </cofactor>
</comment>
<proteinExistence type="predicted"/>
<organism evidence="8">
    <name type="scientific">viral metagenome</name>
    <dbReference type="NCBI Taxonomy" id="1070528"/>
    <lineage>
        <taxon>unclassified sequences</taxon>
        <taxon>metagenomes</taxon>
        <taxon>organismal metagenomes</taxon>
    </lineage>
</organism>
<feature type="domain" description="ERV/ALR sulfhydryl oxidase" evidence="7">
    <location>
        <begin position="144"/>
        <end position="245"/>
    </location>
</feature>